<organism evidence="2 3">
    <name type="scientific">Iodobacter violaceini</name>
    <dbReference type="NCBI Taxonomy" id="3044271"/>
    <lineage>
        <taxon>Bacteria</taxon>
        <taxon>Pseudomonadati</taxon>
        <taxon>Pseudomonadota</taxon>
        <taxon>Betaproteobacteria</taxon>
        <taxon>Neisseriales</taxon>
        <taxon>Chitinibacteraceae</taxon>
        <taxon>Iodobacter</taxon>
    </lineage>
</organism>
<name>A0ABX0KQH6_9NEIS</name>
<dbReference type="RefSeq" id="WP_166824562.1">
    <property type="nucleotide sequence ID" value="NZ_JAAOLX010000004.1"/>
</dbReference>
<accession>A0ABX0KQH6</accession>
<gene>
    <name evidence="2" type="ORF">HA050_08375</name>
</gene>
<protein>
    <submittedName>
        <fullName evidence="2">Uncharacterized protein</fullName>
    </submittedName>
</protein>
<evidence type="ECO:0000313" key="3">
    <source>
        <dbReference type="Proteomes" id="UP000712570"/>
    </source>
</evidence>
<reference evidence="2 3" key="1">
    <citation type="submission" date="2020-03" db="EMBL/GenBank/DDBJ databases">
        <title>Draft genome sequence of environmentally isolated violet-colored cultures.</title>
        <authorList>
            <person name="Wilson H.S."/>
        </authorList>
    </citation>
    <scope>NUCLEOTIDE SEQUENCE [LARGE SCALE GENOMIC DNA]</scope>
    <source>
        <strain evidence="2 3">HSC-16F04</strain>
    </source>
</reference>
<keyword evidence="3" id="KW-1185">Reference proteome</keyword>
<comment type="caution">
    <text evidence="2">The sequence shown here is derived from an EMBL/GenBank/DDBJ whole genome shotgun (WGS) entry which is preliminary data.</text>
</comment>
<dbReference type="Proteomes" id="UP000712570">
    <property type="component" value="Unassembled WGS sequence"/>
</dbReference>
<feature type="chain" id="PRO_5046128389" evidence="1">
    <location>
        <begin position="21"/>
        <end position="222"/>
    </location>
</feature>
<keyword evidence="1" id="KW-0732">Signal</keyword>
<dbReference type="EMBL" id="JAAOLX010000004">
    <property type="protein sequence ID" value="NHQ86132.1"/>
    <property type="molecule type" value="Genomic_DNA"/>
</dbReference>
<evidence type="ECO:0000256" key="1">
    <source>
        <dbReference type="SAM" id="SignalP"/>
    </source>
</evidence>
<evidence type="ECO:0000313" key="2">
    <source>
        <dbReference type="EMBL" id="NHQ86132.1"/>
    </source>
</evidence>
<proteinExistence type="predicted"/>
<sequence>MKKFIASLMATIGMSSASHAAEKIETVDINKIRYTMPTVAADAIDYVMPTKETFEGAPQFHEDEWAQLEFFSKNRLPEIQKILKEYKAFEKANRTQHGWLKIYARKVARTQSVLAGISPKKLSSDTAYKLLPAPILVTSSRPLGQVKNGFALQLGENAEIYGLTSDDGIPVLGAHLAGADDMLLSRAFALLNSKYGLILVDWRQQFVIVSIAPDGNFDVWHP</sequence>
<feature type="signal peptide" evidence="1">
    <location>
        <begin position="1"/>
        <end position="20"/>
    </location>
</feature>